<evidence type="ECO:0000256" key="5">
    <source>
        <dbReference type="ARBA" id="ARBA00023212"/>
    </source>
</evidence>
<proteinExistence type="inferred from homology"/>
<dbReference type="GeneID" id="17283102"/>
<dbReference type="RefSeq" id="XP_005790261.1">
    <property type="nucleotide sequence ID" value="XM_005790204.1"/>
</dbReference>
<dbReference type="OMA" id="TPSKWWL"/>
<dbReference type="GO" id="GO:0030833">
    <property type="term" value="P:regulation of actin filament polymerization"/>
    <property type="evidence" value="ECO:0007669"/>
    <property type="project" value="InterPro"/>
</dbReference>
<dbReference type="PANTHER" id="PTHR12391">
    <property type="entry name" value="ARP2/3 COMPLEX 21 KD SUBUNIT"/>
    <property type="match status" value="1"/>
</dbReference>
<dbReference type="PIRSF" id="PIRSF016315">
    <property type="entry name" value="ARP2/3_P21-Arc"/>
    <property type="match status" value="1"/>
</dbReference>
<dbReference type="Pfam" id="PF04062">
    <property type="entry name" value="P21-Arc"/>
    <property type="match status" value="1"/>
</dbReference>
<dbReference type="InterPro" id="IPR007204">
    <property type="entry name" value="ARPC3"/>
</dbReference>
<dbReference type="GO" id="GO:0003779">
    <property type="term" value="F:actin binding"/>
    <property type="evidence" value="ECO:0007669"/>
    <property type="project" value="UniProtKB-KW"/>
</dbReference>
<comment type="subunit">
    <text evidence="6">Component of the Arp2/3 complex.</text>
</comment>
<protein>
    <recommendedName>
        <fullName evidence="6">Actin-related protein 2/3 complex subunit 3</fullName>
    </recommendedName>
</protein>
<dbReference type="AlphaFoldDB" id="A0A0D3KPZ7"/>
<accession>A0A0D3KPZ7</accession>
<evidence type="ECO:0000256" key="6">
    <source>
        <dbReference type="PIRNR" id="PIRNR016315"/>
    </source>
</evidence>
<dbReference type="PaxDb" id="2903-EOD37832"/>
<keyword evidence="8" id="KW-1185">Reference proteome</keyword>
<comment type="similarity">
    <text evidence="2 6">Belongs to the ARPC3 family.</text>
</comment>
<dbReference type="KEGG" id="ehx:EMIHUDRAFT_454807"/>
<dbReference type="GO" id="GO:0034314">
    <property type="term" value="P:Arp2/3 complex-mediated actin nucleation"/>
    <property type="evidence" value="ECO:0007669"/>
    <property type="project" value="UniProtKB-UniRule"/>
</dbReference>
<comment type="subcellular location">
    <subcellularLocation>
        <location evidence="1 6">Cytoplasm</location>
        <location evidence="1 6">Cytoskeleton</location>
    </subcellularLocation>
</comment>
<reference evidence="7" key="2">
    <citation type="submission" date="2024-10" db="UniProtKB">
        <authorList>
            <consortium name="EnsemblProtists"/>
        </authorList>
    </citation>
    <scope>IDENTIFICATION</scope>
</reference>
<dbReference type="eggNOG" id="KOG3155">
    <property type="taxonomic scope" value="Eukaryota"/>
</dbReference>
<dbReference type="STRING" id="2903.R1DRS6"/>
<dbReference type="InterPro" id="IPR036753">
    <property type="entry name" value="ARPC3_sf"/>
</dbReference>
<dbReference type="HOGENOM" id="CLU_094365_1_0_1"/>
<comment type="function">
    <text evidence="6">Functions as component of the Arp2/3 complex which is involved in regulation of actin polymerization and together with an activating nucleation-promoting factor (NPF) mediates the formation of branched actin networks.</text>
</comment>
<keyword evidence="5 6" id="KW-0206">Cytoskeleton</keyword>
<reference evidence="8" key="1">
    <citation type="journal article" date="2013" name="Nature">
        <title>Pan genome of the phytoplankton Emiliania underpins its global distribution.</title>
        <authorList>
            <person name="Read B.A."/>
            <person name="Kegel J."/>
            <person name="Klute M.J."/>
            <person name="Kuo A."/>
            <person name="Lefebvre S.C."/>
            <person name="Maumus F."/>
            <person name="Mayer C."/>
            <person name="Miller J."/>
            <person name="Monier A."/>
            <person name="Salamov A."/>
            <person name="Young J."/>
            <person name="Aguilar M."/>
            <person name="Claverie J.M."/>
            <person name="Frickenhaus S."/>
            <person name="Gonzalez K."/>
            <person name="Herman E.K."/>
            <person name="Lin Y.C."/>
            <person name="Napier J."/>
            <person name="Ogata H."/>
            <person name="Sarno A.F."/>
            <person name="Shmutz J."/>
            <person name="Schroeder D."/>
            <person name="de Vargas C."/>
            <person name="Verret F."/>
            <person name="von Dassow P."/>
            <person name="Valentin K."/>
            <person name="Van de Peer Y."/>
            <person name="Wheeler G."/>
            <person name="Dacks J.B."/>
            <person name="Delwiche C.F."/>
            <person name="Dyhrman S.T."/>
            <person name="Glockner G."/>
            <person name="John U."/>
            <person name="Richards T."/>
            <person name="Worden A.Z."/>
            <person name="Zhang X."/>
            <person name="Grigoriev I.V."/>
            <person name="Allen A.E."/>
            <person name="Bidle K."/>
            <person name="Borodovsky M."/>
            <person name="Bowler C."/>
            <person name="Brownlee C."/>
            <person name="Cock J.M."/>
            <person name="Elias M."/>
            <person name="Gladyshev V.N."/>
            <person name="Groth M."/>
            <person name="Guda C."/>
            <person name="Hadaegh A."/>
            <person name="Iglesias-Rodriguez M.D."/>
            <person name="Jenkins J."/>
            <person name="Jones B.M."/>
            <person name="Lawson T."/>
            <person name="Leese F."/>
            <person name="Lindquist E."/>
            <person name="Lobanov A."/>
            <person name="Lomsadze A."/>
            <person name="Malik S.B."/>
            <person name="Marsh M.E."/>
            <person name="Mackinder L."/>
            <person name="Mock T."/>
            <person name="Mueller-Roeber B."/>
            <person name="Pagarete A."/>
            <person name="Parker M."/>
            <person name="Probert I."/>
            <person name="Quesneville H."/>
            <person name="Raines C."/>
            <person name="Rensing S.A."/>
            <person name="Riano-Pachon D.M."/>
            <person name="Richier S."/>
            <person name="Rokitta S."/>
            <person name="Shiraiwa Y."/>
            <person name="Soanes D.M."/>
            <person name="van der Giezen M."/>
            <person name="Wahlund T.M."/>
            <person name="Williams B."/>
            <person name="Wilson W."/>
            <person name="Wolfe G."/>
            <person name="Wurch L.L."/>
        </authorList>
    </citation>
    <scope>NUCLEOTIDE SEQUENCE</scope>
</reference>
<evidence type="ECO:0000313" key="8">
    <source>
        <dbReference type="Proteomes" id="UP000013827"/>
    </source>
</evidence>
<dbReference type="Proteomes" id="UP000013827">
    <property type="component" value="Unassembled WGS sequence"/>
</dbReference>
<keyword evidence="3 6" id="KW-0963">Cytoplasm</keyword>
<evidence type="ECO:0000256" key="1">
    <source>
        <dbReference type="ARBA" id="ARBA00004245"/>
    </source>
</evidence>
<keyword evidence="4 6" id="KW-0009">Actin-binding</keyword>
<dbReference type="SUPFAM" id="SSF69060">
    <property type="entry name" value="Arp2/3 complex 21 kDa subunit ARPC3"/>
    <property type="match status" value="1"/>
</dbReference>
<evidence type="ECO:0000256" key="3">
    <source>
        <dbReference type="ARBA" id="ARBA00022490"/>
    </source>
</evidence>
<dbReference type="Gene3D" id="1.10.1760.10">
    <property type="entry name" value="Actin-related protein 2/3 complex subunit 3"/>
    <property type="match status" value="1"/>
</dbReference>
<organism evidence="7 8">
    <name type="scientific">Emiliania huxleyi (strain CCMP1516)</name>
    <dbReference type="NCBI Taxonomy" id="280463"/>
    <lineage>
        <taxon>Eukaryota</taxon>
        <taxon>Haptista</taxon>
        <taxon>Haptophyta</taxon>
        <taxon>Prymnesiophyceae</taxon>
        <taxon>Isochrysidales</taxon>
        <taxon>Noelaerhabdaceae</taxon>
        <taxon>Emiliania</taxon>
    </lineage>
</organism>
<dbReference type="EnsemblProtists" id="EOD37832">
    <property type="protein sequence ID" value="EOD37832"/>
    <property type="gene ID" value="EMIHUDRAFT_454807"/>
</dbReference>
<dbReference type="GO" id="GO:0005885">
    <property type="term" value="C:Arp2/3 protein complex"/>
    <property type="evidence" value="ECO:0007669"/>
    <property type="project" value="UniProtKB-UniRule"/>
</dbReference>
<name>A0A0D3KPZ7_EMIH1</name>
<evidence type="ECO:0000256" key="2">
    <source>
        <dbReference type="ARBA" id="ARBA00010856"/>
    </source>
</evidence>
<sequence length="173" mass="18906">MVVYHSSLNGTETEVACGCAILPLKTSIRGPAESAAEGEEDIVDETLGYFKANVLFKHFEVKGAADRTLIYLTLYTTQCLKRLETCPTQTDGVKALTALAHEAFSAPGEPRFALASFFPAGASPAELDLCRAYLKQAREELGRRLALKVYGDNGPPSKLWIAFSKRKFMNKAL</sequence>
<evidence type="ECO:0000256" key="4">
    <source>
        <dbReference type="ARBA" id="ARBA00023203"/>
    </source>
</evidence>
<evidence type="ECO:0000313" key="7">
    <source>
        <dbReference type="EnsemblProtists" id="EOD37832"/>
    </source>
</evidence>